<accession>A0A086LT21</accession>
<organism evidence="1 2">
    <name type="scientific">Toxoplasma gondii RUB</name>
    <dbReference type="NCBI Taxonomy" id="935652"/>
    <lineage>
        <taxon>Eukaryota</taxon>
        <taxon>Sar</taxon>
        <taxon>Alveolata</taxon>
        <taxon>Apicomplexa</taxon>
        <taxon>Conoidasida</taxon>
        <taxon>Coccidia</taxon>
        <taxon>Eucoccidiorida</taxon>
        <taxon>Eimeriorina</taxon>
        <taxon>Sarcocystidae</taxon>
        <taxon>Toxoplasma</taxon>
    </lineage>
</organism>
<gene>
    <name evidence="1" type="ORF">TGRUB_240710B</name>
</gene>
<evidence type="ECO:0000313" key="2">
    <source>
        <dbReference type="Proteomes" id="UP000028834"/>
    </source>
</evidence>
<dbReference type="AlphaFoldDB" id="A0A086LT21"/>
<sequence length="38" mass="3812">GCKAQLGRGLLLRNGHSNRMGQIRGQAGGSSVAISASC</sequence>
<reference evidence="1 2" key="1">
    <citation type="submission" date="2014-05" db="EMBL/GenBank/DDBJ databases">
        <authorList>
            <person name="Sibley D."/>
            <person name="Venepally P."/>
            <person name="Karamycheva S."/>
            <person name="Hadjithomas M."/>
            <person name="Khan A."/>
            <person name="Brunk B."/>
            <person name="Roos D."/>
            <person name="Caler E."/>
            <person name="Lorenzi H."/>
        </authorList>
    </citation>
    <scope>NUCLEOTIDE SEQUENCE [LARGE SCALE GENOMIC DNA]</scope>
    <source>
        <strain evidence="1 2">RUB</strain>
    </source>
</reference>
<dbReference type="EMBL" id="AFYV02002106">
    <property type="protein sequence ID" value="KFG59789.1"/>
    <property type="molecule type" value="Genomic_DNA"/>
</dbReference>
<dbReference type="Proteomes" id="UP000028834">
    <property type="component" value="Unassembled WGS sequence"/>
</dbReference>
<feature type="non-terminal residue" evidence="1">
    <location>
        <position position="38"/>
    </location>
</feature>
<feature type="non-terminal residue" evidence="1">
    <location>
        <position position="1"/>
    </location>
</feature>
<name>A0A086LT21_TOXGO</name>
<proteinExistence type="predicted"/>
<comment type="caution">
    <text evidence="1">The sequence shown here is derived from an EMBL/GenBank/DDBJ whole genome shotgun (WGS) entry which is preliminary data.</text>
</comment>
<evidence type="ECO:0000313" key="1">
    <source>
        <dbReference type="EMBL" id="KFG59789.1"/>
    </source>
</evidence>
<dbReference type="VEuPathDB" id="ToxoDB:TGRUB_240710B"/>
<protein>
    <submittedName>
        <fullName evidence="1">RNA recognition motif-containing protein</fullName>
    </submittedName>
</protein>